<evidence type="ECO:0000313" key="2">
    <source>
        <dbReference type="EMBL" id="RKN35595.1"/>
    </source>
</evidence>
<dbReference type="RefSeq" id="WP_120688166.1">
    <property type="nucleotide sequence ID" value="NZ_RAZT01000002.1"/>
</dbReference>
<gene>
    <name evidence="2" type="ORF">D7044_05490</name>
</gene>
<dbReference type="InterPro" id="IPR050855">
    <property type="entry name" value="NDM-1-like"/>
</dbReference>
<dbReference type="GO" id="GO:0016787">
    <property type="term" value="F:hydrolase activity"/>
    <property type="evidence" value="ECO:0007669"/>
    <property type="project" value="UniProtKB-KW"/>
</dbReference>
<dbReference type="AlphaFoldDB" id="A0A3A9YEF2"/>
<keyword evidence="2" id="KW-0378">Hydrolase</keyword>
<dbReference type="Pfam" id="PF00753">
    <property type="entry name" value="Lactamase_B"/>
    <property type="match status" value="1"/>
</dbReference>
<dbReference type="Gene3D" id="3.60.15.10">
    <property type="entry name" value="Ribonuclease Z/Hydroxyacylglutathione hydrolase-like"/>
    <property type="match status" value="1"/>
</dbReference>
<feature type="domain" description="Metallo-beta-lactamase" evidence="1">
    <location>
        <begin position="30"/>
        <end position="217"/>
    </location>
</feature>
<name>A0A3A9YEF2_9ACTN</name>
<dbReference type="CDD" id="cd07739">
    <property type="entry name" value="metallo-hydrolase-like_MBL-fold"/>
    <property type="match status" value="1"/>
</dbReference>
<organism evidence="2 3">
    <name type="scientific">Micromonospora musae</name>
    <dbReference type="NCBI Taxonomy" id="1894970"/>
    <lineage>
        <taxon>Bacteria</taxon>
        <taxon>Bacillati</taxon>
        <taxon>Actinomycetota</taxon>
        <taxon>Actinomycetes</taxon>
        <taxon>Micromonosporales</taxon>
        <taxon>Micromonosporaceae</taxon>
        <taxon>Micromonospora</taxon>
    </lineage>
</organism>
<protein>
    <submittedName>
        <fullName evidence="2">MBL fold metallo-hydrolase</fullName>
    </submittedName>
</protein>
<sequence length="278" mass="30672">MLSYSVHVAPAKVAVSDDLPPGEDRRRWSPTASTLIFGERDAVLVDPLMTIDESRVLTDWILTTGKNVTTIFITHAHGDHFFGAPAVLERFPAARVVAVPGVAEQIPAQWSPQWLDGYWKPRFPGQLCDQRFSVEPLADGRLELEGEQLQAIELGHTDTDSTSSLYVPSIGLVVAGDAVYGDVHLYMAESTGDGSRRWLDALDTLDGLRPTAVVSGHKRDGDPHSPDDIGRTRRYIEDFAATREEAANYQELYDSVLALYPGRENRGVLWNSVKAIFA</sequence>
<dbReference type="InterPro" id="IPR036866">
    <property type="entry name" value="RibonucZ/Hydroxyglut_hydro"/>
</dbReference>
<dbReference type="PANTHER" id="PTHR42951">
    <property type="entry name" value="METALLO-BETA-LACTAMASE DOMAIN-CONTAINING"/>
    <property type="match status" value="1"/>
</dbReference>
<evidence type="ECO:0000259" key="1">
    <source>
        <dbReference type="SMART" id="SM00849"/>
    </source>
</evidence>
<dbReference type="InterPro" id="IPR001279">
    <property type="entry name" value="Metallo-B-lactamas"/>
</dbReference>
<dbReference type="SMART" id="SM00849">
    <property type="entry name" value="Lactamase_B"/>
    <property type="match status" value="1"/>
</dbReference>
<proteinExistence type="predicted"/>
<dbReference type="SUPFAM" id="SSF56281">
    <property type="entry name" value="Metallo-hydrolase/oxidoreductase"/>
    <property type="match status" value="1"/>
</dbReference>
<dbReference type="PANTHER" id="PTHR42951:SF14">
    <property type="entry name" value="METALLO-BETA-LACTAMASE SUPERFAMILY PROTEIN"/>
    <property type="match status" value="1"/>
</dbReference>
<comment type="caution">
    <text evidence="2">The sequence shown here is derived from an EMBL/GenBank/DDBJ whole genome shotgun (WGS) entry which is preliminary data.</text>
</comment>
<accession>A0A3A9YEF2</accession>
<evidence type="ECO:0000313" key="3">
    <source>
        <dbReference type="Proteomes" id="UP000275865"/>
    </source>
</evidence>
<dbReference type="Proteomes" id="UP000275865">
    <property type="component" value="Unassembled WGS sequence"/>
</dbReference>
<dbReference type="EMBL" id="RAZT01000002">
    <property type="protein sequence ID" value="RKN35595.1"/>
    <property type="molecule type" value="Genomic_DNA"/>
</dbReference>
<reference evidence="2 3" key="1">
    <citation type="submission" date="2018-09" db="EMBL/GenBank/DDBJ databases">
        <title>Micromonospora sp. nov. MS1-9, isolated from a root of Musa sp.</title>
        <authorList>
            <person name="Kuncharoen N."/>
            <person name="Kudo T."/>
            <person name="Ohkuma M."/>
            <person name="Yuki M."/>
            <person name="Tanasupawat S."/>
        </authorList>
    </citation>
    <scope>NUCLEOTIDE SEQUENCE [LARGE SCALE GENOMIC DNA]</scope>
    <source>
        <strain evidence="2 3">MS1-9</strain>
    </source>
</reference>